<keyword evidence="10" id="KW-0511">Multifunctional enzyme</keyword>
<feature type="compositionally biased region" description="Low complexity" evidence="14">
    <location>
        <begin position="892"/>
        <end position="906"/>
    </location>
</feature>
<evidence type="ECO:0000256" key="13">
    <source>
        <dbReference type="ARBA" id="ARBA00049902"/>
    </source>
</evidence>
<dbReference type="Pfam" id="PF00905">
    <property type="entry name" value="Transpeptidase"/>
    <property type="match status" value="1"/>
</dbReference>
<evidence type="ECO:0000256" key="9">
    <source>
        <dbReference type="ARBA" id="ARBA00022984"/>
    </source>
</evidence>
<dbReference type="GO" id="GO:0030288">
    <property type="term" value="C:outer membrane-bounded periplasmic space"/>
    <property type="evidence" value="ECO:0007669"/>
    <property type="project" value="TreeGrafter"/>
</dbReference>
<evidence type="ECO:0000256" key="2">
    <source>
        <dbReference type="ARBA" id="ARBA00007739"/>
    </source>
</evidence>
<feature type="transmembrane region" description="Helical" evidence="15">
    <location>
        <begin position="254"/>
        <end position="278"/>
    </location>
</feature>
<keyword evidence="4" id="KW-0645">Protease</keyword>
<keyword evidence="5" id="KW-0328">Glycosyltransferase</keyword>
<feature type="compositionally biased region" description="Pro residues" evidence="14">
    <location>
        <begin position="77"/>
        <end position="90"/>
    </location>
</feature>
<dbReference type="Proteomes" id="UP001178281">
    <property type="component" value="Unassembled WGS sequence"/>
</dbReference>
<evidence type="ECO:0000256" key="3">
    <source>
        <dbReference type="ARBA" id="ARBA00022645"/>
    </source>
</evidence>
<evidence type="ECO:0000256" key="6">
    <source>
        <dbReference type="ARBA" id="ARBA00022679"/>
    </source>
</evidence>
<dbReference type="GO" id="GO:0008658">
    <property type="term" value="F:penicillin binding"/>
    <property type="evidence" value="ECO:0007669"/>
    <property type="project" value="InterPro"/>
</dbReference>
<evidence type="ECO:0000313" key="18">
    <source>
        <dbReference type="EMBL" id="MDP0399659.1"/>
    </source>
</evidence>
<feature type="compositionally biased region" description="Low complexity" evidence="14">
    <location>
        <begin position="952"/>
        <end position="966"/>
    </location>
</feature>
<feature type="compositionally biased region" description="Pro residues" evidence="14">
    <location>
        <begin position="132"/>
        <end position="142"/>
    </location>
</feature>
<protein>
    <submittedName>
        <fullName evidence="18">Transglycosylase domain-containing protein</fullName>
    </submittedName>
</protein>
<evidence type="ECO:0000256" key="10">
    <source>
        <dbReference type="ARBA" id="ARBA00023268"/>
    </source>
</evidence>
<comment type="similarity">
    <text evidence="1">In the C-terminal section; belongs to the transpeptidase family.</text>
</comment>
<reference evidence="18" key="1">
    <citation type="submission" date="2023-08" db="EMBL/GenBank/DDBJ databases">
        <title>The draft genome of Tsukamurella strandjordii strain 050030.</title>
        <authorList>
            <person name="Zhao F."/>
            <person name="Feng Y."/>
            <person name="Zong Z."/>
        </authorList>
    </citation>
    <scope>NUCLEOTIDE SEQUENCE</scope>
    <source>
        <strain evidence="18">050030</strain>
    </source>
</reference>
<dbReference type="Pfam" id="PF00912">
    <property type="entry name" value="Transgly"/>
    <property type="match status" value="1"/>
</dbReference>
<accession>A0AA90NL20</accession>
<sequence length="974" mass="100818">MTNPGGNDERNGAVGRPSRPEGDAPGPAGQNRPPQSPAPQNGPQGPQQGGPQRPQPSGPRPPQSPTPQAAPTAQFPVVPPQPSDPKPAAPTPADSKPADSKPVPPSQAPQSSDPQPTTPAQAPRTEPAASKPAPPKPVPLPGGPAKSAYQPLSGRPVDEQELAAEADRGGASRPEPEAPAEEPPVVSRGIDPAVPATGGGSGGDGPKGPDGPDGPDGPKGPDGPDGGDDAGNGEEGPDRKGLRGLVGGSTIRKVVTAGVTAVAAILVVAVVAFGIGYWRADVPQPGEIETNQVATIVMKDGNTPIARVVPPEGNRTIIPSEEIPQVMKNAIMAIEDRDFMTNPGFSLKGFARAVWLRIPGVASDGQDAGGGSTITQQYVKNAVVGDESSLTRKWKELIISTKMSRSWSKDDIMAAYLNTIYFGRGAYGLQSASRTFFNVDAKDLKVDQAALLAAMVRAPSMYDPATNLEDATGRWNQVLDGMVEMNNLDPAQRKALKFPRVAQQSKNQGGDELSAGPNGLIRTQVLRELKDAGIDESTLNTQGLKITTTIDPAAQAAAVKAARNMAENQPKDLRTAIVSVDPKTGGVMAYYGGEDGNGYDRVQAGLQTGSSFKVFALVAGLEQGIPLSRVYSSAPLKTTGVTVTNSEGESCGSCNLATAMKMSLNTVYYRLMMDLRNQAQDVADAAHKAGIAESFGGISKTLQQNDGSGVEGGVVLGQYQSRPIDMASAYATLAAEGIYRAPHLISKVTTADGRTLLDRQSDPGERRMSKDVANNTTAALQPIASYSNGNGLAGGRASAAKTGTAQYQDTGQNKDAWMVGYTPSISTAVWVGNDAGGPIKNQWGGSIYGSGVPSTVWKQTMDGALSGTDYETFPTPGAIGGQAGVPVETRRSSPASASASSSADPSGPETSRTIPGLPGVPMPTFPWDPTTTPQTGYPTYPGQPTTPPRRPVPGQGPNNNPGQTVPPRVPNPVP</sequence>
<dbReference type="InterPro" id="IPR001460">
    <property type="entry name" value="PCN-bd_Tpept"/>
</dbReference>
<evidence type="ECO:0000256" key="15">
    <source>
        <dbReference type="SAM" id="Phobius"/>
    </source>
</evidence>
<feature type="region of interest" description="Disordered" evidence="14">
    <location>
        <begin position="1"/>
        <end position="245"/>
    </location>
</feature>
<evidence type="ECO:0000259" key="17">
    <source>
        <dbReference type="Pfam" id="PF00912"/>
    </source>
</evidence>
<evidence type="ECO:0000256" key="11">
    <source>
        <dbReference type="ARBA" id="ARBA00023316"/>
    </source>
</evidence>
<dbReference type="GO" id="GO:0071555">
    <property type="term" value="P:cell wall organization"/>
    <property type="evidence" value="ECO:0007669"/>
    <property type="project" value="UniProtKB-KW"/>
</dbReference>
<dbReference type="PANTHER" id="PTHR32282:SF34">
    <property type="entry name" value="PENICILLIN-BINDING PROTEIN 1A"/>
    <property type="match status" value="1"/>
</dbReference>
<dbReference type="InterPro" id="IPR050396">
    <property type="entry name" value="Glycosyltr_51/Transpeptidase"/>
</dbReference>
<dbReference type="SUPFAM" id="SSF53955">
    <property type="entry name" value="Lysozyme-like"/>
    <property type="match status" value="1"/>
</dbReference>
<evidence type="ECO:0000256" key="5">
    <source>
        <dbReference type="ARBA" id="ARBA00022676"/>
    </source>
</evidence>
<dbReference type="InterPro" id="IPR012338">
    <property type="entry name" value="Beta-lactam/transpept-like"/>
</dbReference>
<keyword evidence="7" id="KW-0378">Hydrolase</keyword>
<feature type="compositionally biased region" description="Low complexity" evidence="14">
    <location>
        <begin position="66"/>
        <end position="76"/>
    </location>
</feature>
<keyword evidence="3" id="KW-0121">Carboxypeptidase</keyword>
<feature type="region of interest" description="Disordered" evidence="14">
    <location>
        <begin position="867"/>
        <end position="974"/>
    </location>
</feature>
<keyword evidence="6" id="KW-0808">Transferase</keyword>
<keyword evidence="15" id="KW-1133">Transmembrane helix</keyword>
<dbReference type="Gene3D" id="1.10.3810.10">
    <property type="entry name" value="Biosynthetic peptidoglycan transglycosylase-like"/>
    <property type="match status" value="1"/>
</dbReference>
<dbReference type="GO" id="GO:0009002">
    <property type="term" value="F:serine-type D-Ala-D-Ala carboxypeptidase activity"/>
    <property type="evidence" value="ECO:0007669"/>
    <property type="project" value="UniProtKB-EC"/>
</dbReference>
<dbReference type="PRINTS" id="PR01217">
    <property type="entry name" value="PRICHEXTENSN"/>
</dbReference>
<comment type="similarity">
    <text evidence="2">In the N-terminal section; belongs to the glycosyltransferase 51 family.</text>
</comment>
<keyword evidence="15" id="KW-0812">Transmembrane</keyword>
<feature type="domain" description="Glycosyl transferase family 51" evidence="17">
    <location>
        <begin position="306"/>
        <end position="482"/>
    </location>
</feature>
<dbReference type="AlphaFoldDB" id="A0AA90NL20"/>
<feature type="compositionally biased region" description="Basic and acidic residues" evidence="14">
    <location>
        <begin position="165"/>
        <end position="176"/>
    </location>
</feature>
<dbReference type="EMBL" id="JAUTIX010000007">
    <property type="protein sequence ID" value="MDP0399659.1"/>
    <property type="molecule type" value="Genomic_DNA"/>
</dbReference>
<keyword evidence="11" id="KW-0961">Cell wall biogenesis/degradation</keyword>
<dbReference type="GO" id="GO:0008360">
    <property type="term" value="P:regulation of cell shape"/>
    <property type="evidence" value="ECO:0007669"/>
    <property type="project" value="UniProtKB-KW"/>
</dbReference>
<comment type="catalytic activity">
    <reaction evidence="13">
        <text>[GlcNAc-(1-&gt;4)-Mur2Ac(oyl-L-Ala-gamma-D-Glu-L-Lys-D-Ala-D-Ala)](n)-di-trans,octa-cis-undecaprenyl diphosphate + beta-D-GlcNAc-(1-&gt;4)-Mur2Ac(oyl-L-Ala-gamma-D-Glu-L-Lys-D-Ala-D-Ala)-di-trans,octa-cis-undecaprenyl diphosphate = [GlcNAc-(1-&gt;4)-Mur2Ac(oyl-L-Ala-gamma-D-Glu-L-Lys-D-Ala-D-Ala)](n+1)-di-trans,octa-cis-undecaprenyl diphosphate + di-trans,octa-cis-undecaprenyl diphosphate + H(+)</text>
        <dbReference type="Rhea" id="RHEA:23708"/>
        <dbReference type="Rhea" id="RHEA-COMP:9602"/>
        <dbReference type="Rhea" id="RHEA-COMP:9603"/>
        <dbReference type="ChEBI" id="CHEBI:15378"/>
        <dbReference type="ChEBI" id="CHEBI:58405"/>
        <dbReference type="ChEBI" id="CHEBI:60033"/>
        <dbReference type="ChEBI" id="CHEBI:78435"/>
        <dbReference type="EC" id="2.4.99.28"/>
    </reaction>
</comment>
<evidence type="ECO:0000256" key="7">
    <source>
        <dbReference type="ARBA" id="ARBA00022801"/>
    </source>
</evidence>
<comment type="catalytic activity">
    <reaction evidence="12">
        <text>Preferential cleavage: (Ac)2-L-Lys-D-Ala-|-D-Ala. Also transpeptidation of peptidyl-alanyl moieties that are N-acyl substituents of D-alanine.</text>
        <dbReference type="EC" id="3.4.16.4"/>
    </reaction>
</comment>
<dbReference type="SUPFAM" id="SSF56601">
    <property type="entry name" value="beta-lactamase/transpeptidase-like"/>
    <property type="match status" value="1"/>
</dbReference>
<dbReference type="GO" id="GO:0009252">
    <property type="term" value="P:peptidoglycan biosynthetic process"/>
    <property type="evidence" value="ECO:0007669"/>
    <property type="project" value="UniProtKB-KW"/>
</dbReference>
<feature type="compositionally biased region" description="Gly residues" evidence="14">
    <location>
        <begin position="197"/>
        <end position="208"/>
    </location>
</feature>
<dbReference type="InterPro" id="IPR001264">
    <property type="entry name" value="Glyco_trans_51"/>
</dbReference>
<feature type="compositionally biased region" description="Pro residues" evidence="14">
    <location>
        <begin position="53"/>
        <end position="65"/>
    </location>
</feature>
<keyword evidence="8" id="KW-0133">Cell shape</keyword>
<organism evidence="18 19">
    <name type="scientific">Tsukamurella strandjordii</name>
    <dbReference type="NCBI Taxonomy" id="147577"/>
    <lineage>
        <taxon>Bacteria</taxon>
        <taxon>Bacillati</taxon>
        <taxon>Actinomycetota</taxon>
        <taxon>Actinomycetes</taxon>
        <taxon>Mycobacteriales</taxon>
        <taxon>Tsukamurellaceae</taxon>
        <taxon>Tsukamurella</taxon>
    </lineage>
</organism>
<dbReference type="PANTHER" id="PTHR32282">
    <property type="entry name" value="BINDING PROTEIN TRANSPEPTIDASE, PUTATIVE-RELATED"/>
    <property type="match status" value="1"/>
</dbReference>
<name>A0AA90NL20_9ACTN</name>
<evidence type="ECO:0000256" key="14">
    <source>
        <dbReference type="SAM" id="MobiDB-lite"/>
    </source>
</evidence>
<dbReference type="InterPro" id="IPR036950">
    <property type="entry name" value="PBP_transglycosylase"/>
</dbReference>
<dbReference type="GO" id="GO:0006508">
    <property type="term" value="P:proteolysis"/>
    <property type="evidence" value="ECO:0007669"/>
    <property type="project" value="UniProtKB-KW"/>
</dbReference>
<keyword evidence="15" id="KW-0472">Membrane</keyword>
<evidence type="ECO:0000256" key="12">
    <source>
        <dbReference type="ARBA" id="ARBA00034000"/>
    </source>
</evidence>
<gene>
    <name evidence="18" type="ORF">Q7X28_17180</name>
</gene>
<evidence type="ECO:0000313" key="19">
    <source>
        <dbReference type="Proteomes" id="UP001178281"/>
    </source>
</evidence>
<feature type="domain" description="Penicillin-binding protein transpeptidase" evidence="16">
    <location>
        <begin position="576"/>
        <end position="831"/>
    </location>
</feature>
<dbReference type="Gene3D" id="3.40.710.10">
    <property type="entry name" value="DD-peptidase/beta-lactamase superfamily"/>
    <property type="match status" value="1"/>
</dbReference>
<keyword evidence="9" id="KW-0573">Peptidoglycan synthesis</keyword>
<dbReference type="RefSeq" id="WP_305112240.1">
    <property type="nucleotide sequence ID" value="NZ_JAUTIX010000007.1"/>
</dbReference>
<evidence type="ECO:0000256" key="8">
    <source>
        <dbReference type="ARBA" id="ARBA00022960"/>
    </source>
</evidence>
<dbReference type="InterPro" id="IPR023346">
    <property type="entry name" value="Lysozyme-like_dom_sf"/>
</dbReference>
<feature type="compositionally biased region" description="Low complexity" evidence="14">
    <location>
        <begin position="108"/>
        <end position="131"/>
    </location>
</feature>
<comment type="caution">
    <text evidence="18">The sequence shown here is derived from an EMBL/GenBank/DDBJ whole genome shotgun (WGS) entry which is preliminary data.</text>
</comment>
<feature type="compositionally biased region" description="Low complexity" evidence="14">
    <location>
        <begin position="929"/>
        <end position="943"/>
    </location>
</feature>
<keyword evidence="19" id="KW-1185">Reference proteome</keyword>
<dbReference type="FunFam" id="1.10.3810.10:FF:000001">
    <property type="entry name" value="Penicillin-binding protein 1A"/>
    <property type="match status" value="1"/>
</dbReference>
<dbReference type="GO" id="GO:0008955">
    <property type="term" value="F:peptidoglycan glycosyltransferase activity"/>
    <property type="evidence" value="ECO:0007669"/>
    <property type="project" value="UniProtKB-EC"/>
</dbReference>
<evidence type="ECO:0000259" key="16">
    <source>
        <dbReference type="Pfam" id="PF00905"/>
    </source>
</evidence>
<evidence type="ECO:0000256" key="1">
    <source>
        <dbReference type="ARBA" id="ARBA00007090"/>
    </source>
</evidence>
<feature type="compositionally biased region" description="Low complexity" evidence="14">
    <location>
        <begin position="38"/>
        <end position="52"/>
    </location>
</feature>
<proteinExistence type="inferred from homology"/>
<evidence type="ECO:0000256" key="4">
    <source>
        <dbReference type="ARBA" id="ARBA00022670"/>
    </source>
</evidence>